<accession>A0A8X6M7M5</accession>
<evidence type="ECO:0000256" key="4">
    <source>
        <dbReference type="ARBA" id="ARBA00023180"/>
    </source>
</evidence>
<organism evidence="8 9">
    <name type="scientific">Trichonephila inaurata madagascariensis</name>
    <dbReference type="NCBI Taxonomy" id="2747483"/>
    <lineage>
        <taxon>Eukaryota</taxon>
        <taxon>Metazoa</taxon>
        <taxon>Ecdysozoa</taxon>
        <taxon>Arthropoda</taxon>
        <taxon>Chelicerata</taxon>
        <taxon>Arachnida</taxon>
        <taxon>Araneae</taxon>
        <taxon>Araneomorphae</taxon>
        <taxon>Entelegynae</taxon>
        <taxon>Araneoidea</taxon>
        <taxon>Nephilidae</taxon>
        <taxon>Trichonephila</taxon>
        <taxon>Trichonephila inaurata</taxon>
    </lineage>
</organism>
<comment type="caution">
    <text evidence="5">Lacks conserved residue(s) required for the propagation of feature annotation.</text>
</comment>
<comment type="caution">
    <text evidence="8">The sequence shown here is derived from an EMBL/GenBank/DDBJ whole genome shotgun (WGS) entry which is preliminary data.</text>
</comment>
<dbReference type="SMART" id="SM01169">
    <property type="entry name" value="DUF1943"/>
    <property type="match status" value="1"/>
</dbReference>
<dbReference type="Proteomes" id="UP000886998">
    <property type="component" value="Unassembled WGS sequence"/>
</dbReference>
<dbReference type="Pfam" id="PF01347">
    <property type="entry name" value="Vitellogenin_N"/>
    <property type="match status" value="1"/>
</dbReference>
<dbReference type="SUPFAM" id="SSF48431">
    <property type="entry name" value="Lipovitellin-phosvitin complex, superhelical domain"/>
    <property type="match status" value="1"/>
</dbReference>
<dbReference type="OrthoDB" id="6429329at2759"/>
<feature type="signal peptide" evidence="6">
    <location>
        <begin position="1"/>
        <end position="17"/>
    </location>
</feature>
<sequence>MWLRFFVLACVAGAAFAGPLYKDLKGLCAESCNHPSFKKFKLDSVKVYNYESKNTVRYGENQTQTASIEGRVELHSVSTCEILLKMTNIKFDKKLSPEELNNLKRETEKPILFVFDNGKVERVCAGPEESTQSLNIKKGVISTFVNTMQDLNRDENKYEEDSLGRCLTKYTFLGDNTVKKEKDLKTCEGRHQPLTSFLKDKLTSSWLMNDEKLICVQTIKDRFIERVECAERGIVKTPLKDSKNLVEFLGEIRLRRVDIEVTQNVQIQLPISQEELLYGIEESRKGDNIEKRVENILRRLCVKNTVMVDISVGTDFMKLLSLVKGLNFEQMNRIYVSLKNGRLCPAKKVRDIFVDTLPYIGNHHSVKLMVKLIKEKDITGIKAKLWPTSFALISKPTPETVEAIIPLLKMEYFRPLLLSVSAMIHKLCTSKDCATLPSVNEVVSLLEALLGDKCSSEEIGKKIGALKSFGNMGYHGAAHENIVACASDNSKDIRVRLAAIDSFRRMDSKRPDKFVDLVANKNENSEIRIALYSSLFSQPDEKQLRALKEVIKKEEDENVSGYVYTYIRNVNKTSSPRKQKIKEMMKHIKFHPKNVTYWENSKNIEFSAFSKLLNVGASTESDIINSQGMPQSIYSRFDIDVFGKSENIAQVGLRLEGLERTFKHLVGLKDKVPKVPSASSWNFLSSKDILGLNDAEVSFYLRIFEDEVLGFSASDLSGLGEMIQIADIMNKLARGRNIDVSHSFVFLNSKLVIPSVTGRSYSIDLTGSSTLGLTAKSKIDVLDFPRKSVVDILAQFSMSTEISALAGIHSKTHVKIVSRSHSELNIGGKAKIRDGHIATVKLILPSEKISSIKMSNDVFEIDDNNNERRIFEKMQTKIDHCINYLEKPLGISACFKCIVPNPWVKRSSLFRLPIGTTEISLKKTDNSFSSFVATFEMPKDKGSIMKYKASFDTDGPSRSRRFAAELEIKQETERTEYSLKLESPFKNISGHGESTVTKNHIHGSLELHEDSKQKFKIYINSQRSSFGSTKSYQNSGGLHYLDYEPLLWRGDFNITEGRKHIISYDFSVDKPSSKSKISDSQKYKSTTVKGAIVTEGHFGISEKSEWKLSSYCSINSPFGDFAVRKTIEKRSKKYQSISLRLGMDYKVTGKRNDSIALSWTYQRNLDKCNINGKFEMTKNPNANLYFTWDKQGSLKHNLKNNITLKYGRNPENTYIRLTHSSKVDTSGSRECTISLENTQTNIKYDLKLKHYLEWSQTPKLLVDADLCYGEDKHASIYLDVNYISKSPLKATSKLEIEYLGEHIVLEDEVSEPSKDVIEGRSFLRYKPGKEIEFRYIYQKLCNEFKFYHKIETSLKTPSTPNPIKSIASIEFSKESLVIVGEIGSKYSATAHLNRAGVSLITLKTPAVEGSLKSKNEDLKKEVDIDLKLKEHPQHIKISFLADLEEKKKLKLSIIPDVDRHPERKIYLSTVVEISKRGSRDIYTSSSKVQVLDYVDISLAESGDISIDGKQDCALEILIKDCSPVSLIHKQEISEGKIITSLTYKRNHIEKAKIELEGNFEHDLHKRDISAKVSITSLDHSFEDTHLLVALKISGSGRSTRVKSLISFQRSSKVYRAELDSDLQPEGINVRAEMNTPIQNYEKQILGISWQHVNNDILSSVNYESLENKMISITTNIKRKSHGFSISCAIHTPYDNVRDVETHFAIHKHSTIKKLEGHIEVNNEKVVELEISNNLSKKKIEIDGKFKVPKVELQKFHALYQTTDVSALISGKIELAGNHEFSVTAQVTADQKKSLATASIITPFESCKDAKVYVSLEKKDDYSTGFLFFYDRNGKRKTDVELTCVSKPSLIEFQGRMKTINKPEISAHVKFENSDESFLISAKVLKGALPLLDTSLSKQSYQNIEKLSVNTESFGNALLNLEISKNVSEPNSIKYSLKLSGKISPISLTILNDRREKNSVITEISLCRETQRNECYSLKSYYQDLVHSGNYRFYRKITIDFKKSSHESNVKALGSIHALLILSEHDHRSKVTLQLNEKTIGYDLKYHHRRNENDPCTFDTHLYLSENTSRVKSSILHNDHEVDLEIRVIPDTEHPTHQLMIDLKKEINRASNEQSGHLKISHPDIDPVICTYYQKKVGEKLVRAKLLLDYSSVWGKGVIVEIKPDLRQESSGVRTLLYKISTKDKTFDASLKFVKKNTREEDKIVCEWTYKYKNIEKRGETSITLYDKIRGRPKSIKIAYSSPTSDISIVGSVDPAIKGVSLNYSDSSRKLQKDIRIKFSGHCINTEISEGKKEPFILSSACILKQEENTLHLLKLDIDYRKHKCLNIELDLDPNTPAFVDVIFEWNKEDLSRALVTLIKEIINMVISEVSFIKEKLESIFVKFIKDVVLHNIIKFIKNAENAIRSRIIIALDEFFNQINRIFNEDEDYRAVKAILTEAKEKLIRKWEDRKRITEDAIQSVKESVKVKVDKLVKDKFQVVKYDPEGGSIKLKVHLGSSELQILQNELRTIQRVLKQRLEV</sequence>
<dbReference type="Pfam" id="PF09172">
    <property type="entry name" value="Vit_open_b-sht"/>
    <property type="match status" value="1"/>
</dbReference>
<keyword evidence="2" id="KW-0758">Storage protein</keyword>
<dbReference type="Gene3D" id="2.30.230.10">
    <property type="entry name" value="Lipovitellin, beta-sheet shell regions, chain A"/>
    <property type="match status" value="1"/>
</dbReference>
<evidence type="ECO:0000256" key="3">
    <source>
        <dbReference type="ARBA" id="ARBA00023157"/>
    </source>
</evidence>
<dbReference type="GO" id="GO:0045735">
    <property type="term" value="F:nutrient reservoir activity"/>
    <property type="evidence" value="ECO:0007669"/>
    <property type="project" value="UniProtKB-KW"/>
</dbReference>
<keyword evidence="1 6" id="KW-0732">Signal</keyword>
<dbReference type="GO" id="GO:0005319">
    <property type="term" value="F:lipid transporter activity"/>
    <property type="evidence" value="ECO:0007669"/>
    <property type="project" value="InterPro"/>
</dbReference>
<feature type="domain" description="Vitellogenin" evidence="7">
    <location>
        <begin position="40"/>
        <end position="639"/>
    </location>
</feature>
<dbReference type="SUPFAM" id="SSF56968">
    <property type="entry name" value="Lipovitellin-phosvitin complex, beta-sheet shell regions"/>
    <property type="match status" value="2"/>
</dbReference>
<dbReference type="InterPro" id="IPR015255">
    <property type="entry name" value="Vitellinogen_open_b-sht"/>
</dbReference>
<reference evidence="8" key="1">
    <citation type="submission" date="2020-08" db="EMBL/GenBank/DDBJ databases">
        <title>Multicomponent nature underlies the extraordinary mechanical properties of spider dragline silk.</title>
        <authorList>
            <person name="Kono N."/>
            <person name="Nakamura H."/>
            <person name="Mori M."/>
            <person name="Yoshida Y."/>
            <person name="Ohtoshi R."/>
            <person name="Malay A.D."/>
            <person name="Moran D.A.P."/>
            <person name="Tomita M."/>
            <person name="Numata K."/>
            <person name="Arakawa K."/>
        </authorList>
    </citation>
    <scope>NUCLEOTIDE SEQUENCE</scope>
</reference>
<dbReference type="EMBL" id="BMAV01023896">
    <property type="protein sequence ID" value="GFS28458.1"/>
    <property type="molecule type" value="Genomic_DNA"/>
</dbReference>
<feature type="chain" id="PRO_5036482939" evidence="6">
    <location>
        <begin position="18"/>
        <end position="2519"/>
    </location>
</feature>
<dbReference type="PANTHER" id="PTHR23345:SF15">
    <property type="entry name" value="VITELLOGENIN 1-RELATED"/>
    <property type="match status" value="1"/>
</dbReference>
<keyword evidence="3" id="KW-1015">Disulfide bond</keyword>
<dbReference type="Gene3D" id="2.20.50.20">
    <property type="entry name" value="Lipovitellin. Chain A, domain 3"/>
    <property type="match status" value="1"/>
</dbReference>
<keyword evidence="4" id="KW-0325">Glycoprotein</keyword>
<dbReference type="InterPro" id="IPR050733">
    <property type="entry name" value="Vitellogenin/Apolipophorin"/>
</dbReference>
<dbReference type="InterPro" id="IPR011030">
    <property type="entry name" value="Lipovitellin_superhlx_dom"/>
</dbReference>
<proteinExistence type="predicted"/>
<name>A0A8X6M7M5_9ARAC</name>
<dbReference type="InterPro" id="IPR015819">
    <property type="entry name" value="Lipid_transp_b-sht_shell"/>
</dbReference>
<keyword evidence="9" id="KW-1185">Reference proteome</keyword>
<evidence type="ECO:0000256" key="1">
    <source>
        <dbReference type="ARBA" id="ARBA00022729"/>
    </source>
</evidence>
<evidence type="ECO:0000259" key="7">
    <source>
        <dbReference type="PROSITE" id="PS51211"/>
    </source>
</evidence>
<evidence type="ECO:0000313" key="8">
    <source>
        <dbReference type="EMBL" id="GFS28458.1"/>
    </source>
</evidence>
<protein>
    <submittedName>
        <fullName evidence="8">Vitellogenin</fullName>
    </submittedName>
</protein>
<dbReference type="SMART" id="SM00638">
    <property type="entry name" value="LPD_N"/>
    <property type="match status" value="1"/>
</dbReference>
<evidence type="ECO:0000256" key="5">
    <source>
        <dbReference type="PROSITE-ProRule" id="PRU00557"/>
    </source>
</evidence>
<gene>
    <name evidence="8" type="ORF">TNIN_191241</name>
</gene>
<dbReference type="PROSITE" id="PS51211">
    <property type="entry name" value="VITELLOGENIN"/>
    <property type="match status" value="1"/>
</dbReference>
<evidence type="ECO:0000256" key="6">
    <source>
        <dbReference type="SAM" id="SignalP"/>
    </source>
</evidence>
<dbReference type="InterPro" id="IPR015816">
    <property type="entry name" value="Vitellinogen_b-sht_N"/>
</dbReference>
<dbReference type="InterPro" id="IPR001747">
    <property type="entry name" value="Vitellogenin_N"/>
</dbReference>
<evidence type="ECO:0000256" key="2">
    <source>
        <dbReference type="ARBA" id="ARBA00022761"/>
    </source>
</evidence>
<dbReference type="PANTHER" id="PTHR23345">
    <property type="entry name" value="VITELLOGENIN-RELATED"/>
    <property type="match status" value="1"/>
</dbReference>
<dbReference type="InterPro" id="IPR015817">
    <property type="entry name" value="Vitellinogen_open_b-sht_sub1"/>
</dbReference>
<evidence type="ECO:0000313" key="9">
    <source>
        <dbReference type="Proteomes" id="UP000886998"/>
    </source>
</evidence>
<dbReference type="Gene3D" id="1.25.10.20">
    <property type="entry name" value="Vitellinogen, superhelical"/>
    <property type="match status" value="1"/>
</dbReference>